<accession>A0A0M4N7Z0</accession>
<evidence type="ECO:0000313" key="1">
    <source>
        <dbReference type="EMBL" id="ALE40807.1"/>
    </source>
</evidence>
<proteinExistence type="predicted"/>
<name>A0A0M4N7Z0_LEPIR</name>
<dbReference type="EMBL" id="CP012603">
    <property type="protein sequence ID" value="ALE40807.1"/>
    <property type="molecule type" value="Genomic_DNA"/>
</dbReference>
<evidence type="ECO:0000313" key="2">
    <source>
        <dbReference type="Proteomes" id="UP000056502"/>
    </source>
</evidence>
<organism evidence="1">
    <name type="scientific">Leptospira interrogans serovar Hardjo str. Norma</name>
    <dbReference type="NCBI Taxonomy" id="1279460"/>
    <lineage>
        <taxon>Bacteria</taxon>
        <taxon>Pseudomonadati</taxon>
        <taxon>Spirochaetota</taxon>
        <taxon>Spirochaetia</taxon>
        <taxon>Leptospirales</taxon>
        <taxon>Leptospiraceae</taxon>
        <taxon>Leptospira</taxon>
    </lineage>
</organism>
<dbReference type="PATRIC" id="fig|1279460.3.peg.3728"/>
<sequence length="41" mass="4871">MKGKFFCYIDRIRLVCESSFFSKVKLDVGTTTIYKIKIYNN</sequence>
<protein>
    <submittedName>
        <fullName evidence="1">Uncharacterized protein</fullName>
    </submittedName>
</protein>
<gene>
    <name evidence="1" type="ORF">G436_3659</name>
</gene>
<dbReference type="AlphaFoldDB" id="A0A0M4N7Z0"/>
<dbReference type="Proteomes" id="UP000056502">
    <property type="component" value="Chromosome I"/>
</dbReference>
<reference evidence="1 2" key="1">
    <citation type="journal article" date="2015" name="Genome Announc.">
        <title>Whole-Genome Sequence of Leptospira interrogans Serovar Hardjo Subtype Hardjoprajitno Strain Norma, Isolated from Cattle in a Leptospirosis Outbreak in Brazil.</title>
        <authorList>
            <person name="Cosate M.R."/>
            <person name="Soares S.C."/>
            <person name="Mendes T.A."/>
            <person name="Raittz R.T."/>
            <person name="Moreira E.C."/>
            <person name="Leite R."/>
            <person name="Fernandes G.R."/>
            <person name="Haddad J.P."/>
            <person name="Ortega J.M."/>
        </authorList>
    </citation>
    <scope>NUCLEOTIDE SEQUENCE [LARGE SCALE GENOMIC DNA]</scope>
    <source>
        <strain evidence="1 2">Norma</strain>
    </source>
</reference>